<dbReference type="InterPro" id="IPR006504">
    <property type="entry name" value="Tscrpt_reg_Spx/MgsR"/>
</dbReference>
<evidence type="ECO:0000256" key="1">
    <source>
        <dbReference type="ARBA" id="ARBA00007198"/>
    </source>
</evidence>
<gene>
    <name evidence="4" type="ORF">AADEFJLK_00616</name>
    <name evidence="3" type="ORF">CEK71_10980</name>
</gene>
<dbReference type="PROSITE" id="PS51353">
    <property type="entry name" value="ARSC"/>
    <property type="match status" value="1"/>
</dbReference>
<name>A0A1Z4BZ70_9GAMM</name>
<sequence length="116" mass="13364">MTTVLTLYGITTCQSVKKARRWLEQHHKPYRYHDVRADGLNAEQLHDFVARADWKLLLNRSSTAWRQLSAEQQADLNQEKAIALILATPTLMKRPVLDTGVQLLVGFTAERYETEL</sequence>
<dbReference type="PANTHER" id="PTHR30041:SF8">
    <property type="entry name" value="PROTEIN YFFB"/>
    <property type="match status" value="1"/>
</dbReference>
<dbReference type="InterPro" id="IPR006660">
    <property type="entry name" value="Arsenate_reductase-like"/>
</dbReference>
<proteinExistence type="inferred from homology"/>
<accession>A0A1Z4BZ70</accession>
<evidence type="ECO:0000256" key="2">
    <source>
        <dbReference type="PROSITE-ProRule" id="PRU01282"/>
    </source>
</evidence>
<dbReference type="OrthoDB" id="9803749at2"/>
<reference evidence="3 5" key="1">
    <citation type="submission" date="2017-06" db="EMBL/GenBank/DDBJ databases">
        <title>Genome Sequencing of the methanotroph Methylovulum psychrotolerants str. HV10-M2 isolated from a high-altitude environment.</title>
        <authorList>
            <person name="Mateos-Rivera A."/>
        </authorList>
    </citation>
    <scope>NUCLEOTIDE SEQUENCE [LARGE SCALE GENOMIC DNA]</scope>
    <source>
        <strain evidence="3 5">HV10_M2</strain>
    </source>
</reference>
<evidence type="ECO:0000313" key="5">
    <source>
        <dbReference type="Proteomes" id="UP000197019"/>
    </source>
</evidence>
<dbReference type="EMBL" id="CP022129">
    <property type="protein sequence ID" value="ASF46552.1"/>
    <property type="molecule type" value="Genomic_DNA"/>
</dbReference>
<evidence type="ECO:0000313" key="4">
    <source>
        <dbReference type="EMBL" id="POZ53586.1"/>
    </source>
</evidence>
<dbReference type="SUPFAM" id="SSF52833">
    <property type="entry name" value="Thioredoxin-like"/>
    <property type="match status" value="1"/>
</dbReference>
<dbReference type="AlphaFoldDB" id="A0A1Z4BZ70"/>
<dbReference type="Pfam" id="PF03960">
    <property type="entry name" value="ArsC"/>
    <property type="match status" value="1"/>
</dbReference>
<reference evidence="4 6" key="2">
    <citation type="submission" date="2017-11" db="EMBL/GenBank/DDBJ databases">
        <title>Draft Genome Sequence of Methylobacter psychrotolerans Sph1T, an Obligate Methanotroph from Low-Temperature Environments.</title>
        <authorList>
            <person name="Oshkin I.Y."/>
            <person name="Miroshnikov K."/>
            <person name="Belova S.E."/>
            <person name="Korzhenkov A."/>
            <person name="Toshchakov S.V."/>
            <person name="Dedysh S.N."/>
        </authorList>
    </citation>
    <scope>NUCLEOTIDE SEQUENCE [LARGE SCALE GENOMIC DNA]</scope>
    <source>
        <strain evidence="4 6">Sph1</strain>
    </source>
</reference>
<dbReference type="Gene3D" id="3.40.30.10">
    <property type="entry name" value="Glutaredoxin"/>
    <property type="match status" value="1"/>
</dbReference>
<dbReference type="EMBL" id="PGFZ01000001">
    <property type="protein sequence ID" value="POZ53586.1"/>
    <property type="molecule type" value="Genomic_DNA"/>
</dbReference>
<dbReference type="KEGG" id="mpsy:CEK71_10980"/>
<comment type="similarity">
    <text evidence="1 2">Belongs to the ArsC family.</text>
</comment>
<evidence type="ECO:0000313" key="6">
    <source>
        <dbReference type="Proteomes" id="UP000237423"/>
    </source>
</evidence>
<evidence type="ECO:0000313" key="3">
    <source>
        <dbReference type="EMBL" id="ASF46552.1"/>
    </source>
</evidence>
<keyword evidence="5" id="KW-1185">Reference proteome</keyword>
<dbReference type="RefSeq" id="WP_088619424.1">
    <property type="nucleotide sequence ID" value="NZ_CP022129.1"/>
</dbReference>
<organism evidence="3 5">
    <name type="scientific">Methylovulum psychrotolerans</name>
    <dbReference type="NCBI Taxonomy" id="1704499"/>
    <lineage>
        <taxon>Bacteria</taxon>
        <taxon>Pseudomonadati</taxon>
        <taxon>Pseudomonadota</taxon>
        <taxon>Gammaproteobacteria</taxon>
        <taxon>Methylococcales</taxon>
        <taxon>Methylococcaceae</taxon>
        <taxon>Methylovulum</taxon>
    </lineage>
</organism>
<dbReference type="Proteomes" id="UP000237423">
    <property type="component" value="Unassembled WGS sequence"/>
</dbReference>
<dbReference type="InterPro" id="IPR036249">
    <property type="entry name" value="Thioredoxin-like_sf"/>
</dbReference>
<dbReference type="NCBIfam" id="TIGR01617">
    <property type="entry name" value="arsC_related"/>
    <property type="match status" value="1"/>
</dbReference>
<protein>
    <submittedName>
        <fullName evidence="3">Arsenate reductase</fullName>
    </submittedName>
</protein>
<dbReference type="PANTHER" id="PTHR30041">
    <property type="entry name" value="ARSENATE REDUCTASE"/>
    <property type="match status" value="1"/>
</dbReference>
<dbReference type="Proteomes" id="UP000197019">
    <property type="component" value="Chromosome"/>
</dbReference>